<dbReference type="Proteomes" id="UP000639772">
    <property type="component" value="Chromosome 12"/>
</dbReference>
<evidence type="ECO:0000256" key="3">
    <source>
        <dbReference type="ARBA" id="ARBA00022679"/>
    </source>
</evidence>
<dbReference type="EMBL" id="JADCNL010000012">
    <property type="protein sequence ID" value="KAG0456979.1"/>
    <property type="molecule type" value="Genomic_DNA"/>
</dbReference>
<comment type="pathway">
    <text evidence="2 5">Protein modification; protein ubiquitination.</text>
</comment>
<dbReference type="Proteomes" id="UP000636800">
    <property type="component" value="Chromosome 12"/>
</dbReference>
<dbReference type="Pfam" id="PF25598">
    <property type="entry name" value="ARM_PUB"/>
    <property type="match status" value="1"/>
</dbReference>
<keyword evidence="4 5" id="KW-0833">Ubl conjugation pathway</keyword>
<dbReference type="Pfam" id="PF04564">
    <property type="entry name" value="U-box"/>
    <property type="match status" value="1"/>
</dbReference>
<comment type="catalytic activity">
    <reaction evidence="1 5">
        <text>S-ubiquitinyl-[E2 ubiquitin-conjugating enzyme]-L-cysteine + [acceptor protein]-L-lysine = [E2 ubiquitin-conjugating enzyme]-L-cysteine + N(6)-ubiquitinyl-[acceptor protein]-L-lysine.</text>
        <dbReference type="EC" id="2.3.2.27"/>
    </reaction>
</comment>
<keyword evidence="9" id="KW-1185">Reference proteome</keyword>
<dbReference type="PANTHER" id="PTHR22849:SF23">
    <property type="entry name" value="U-BOX DOMAIN-CONTAINING PROTEIN"/>
    <property type="match status" value="1"/>
</dbReference>
<evidence type="ECO:0000256" key="5">
    <source>
        <dbReference type="RuleBase" id="RU369093"/>
    </source>
</evidence>
<organism evidence="8 10">
    <name type="scientific">Vanilla planifolia</name>
    <name type="common">Vanilla</name>
    <dbReference type="NCBI Taxonomy" id="51239"/>
    <lineage>
        <taxon>Eukaryota</taxon>
        <taxon>Viridiplantae</taxon>
        <taxon>Streptophyta</taxon>
        <taxon>Embryophyta</taxon>
        <taxon>Tracheophyta</taxon>
        <taxon>Spermatophyta</taxon>
        <taxon>Magnoliopsida</taxon>
        <taxon>Liliopsida</taxon>
        <taxon>Asparagales</taxon>
        <taxon>Orchidaceae</taxon>
        <taxon>Vanilloideae</taxon>
        <taxon>Vanilleae</taxon>
        <taxon>Vanilla</taxon>
    </lineage>
</organism>
<dbReference type="AlphaFoldDB" id="A0A835PW98"/>
<dbReference type="GO" id="GO:0061630">
    <property type="term" value="F:ubiquitin protein ligase activity"/>
    <property type="evidence" value="ECO:0007669"/>
    <property type="project" value="UniProtKB-UniRule"/>
</dbReference>
<dbReference type="InterPro" id="IPR016024">
    <property type="entry name" value="ARM-type_fold"/>
</dbReference>
<evidence type="ECO:0000313" key="8">
    <source>
        <dbReference type="EMBL" id="KAG0458687.1"/>
    </source>
</evidence>
<evidence type="ECO:0000313" key="7">
    <source>
        <dbReference type="EMBL" id="KAG0456979.1"/>
    </source>
</evidence>
<evidence type="ECO:0000256" key="2">
    <source>
        <dbReference type="ARBA" id="ARBA00004906"/>
    </source>
</evidence>
<dbReference type="EMBL" id="JADCNM010000012">
    <property type="protein sequence ID" value="KAG0458687.1"/>
    <property type="molecule type" value="Genomic_DNA"/>
</dbReference>
<dbReference type="EC" id="2.3.2.27" evidence="5"/>
<dbReference type="SUPFAM" id="SSF57850">
    <property type="entry name" value="RING/U-box"/>
    <property type="match status" value="1"/>
</dbReference>
<dbReference type="PROSITE" id="PS51698">
    <property type="entry name" value="U_BOX"/>
    <property type="match status" value="1"/>
</dbReference>
<dbReference type="CDD" id="cd16664">
    <property type="entry name" value="RING-Ubox_PUB"/>
    <property type="match status" value="1"/>
</dbReference>
<dbReference type="GO" id="GO:0016567">
    <property type="term" value="P:protein ubiquitination"/>
    <property type="evidence" value="ECO:0007669"/>
    <property type="project" value="UniProtKB-UniRule"/>
</dbReference>
<dbReference type="InterPro" id="IPR058678">
    <property type="entry name" value="ARM_PUB"/>
</dbReference>
<evidence type="ECO:0000256" key="1">
    <source>
        <dbReference type="ARBA" id="ARBA00000900"/>
    </source>
</evidence>
<dbReference type="UniPathway" id="UPA00143"/>
<dbReference type="InterPro" id="IPR045185">
    <property type="entry name" value="PUB22/23/24-like"/>
</dbReference>
<dbReference type="InterPro" id="IPR003613">
    <property type="entry name" value="Ubox_domain"/>
</dbReference>
<dbReference type="InterPro" id="IPR011989">
    <property type="entry name" value="ARM-like"/>
</dbReference>
<name>A0A835PW98_VANPL</name>
<dbReference type="PANTHER" id="PTHR22849">
    <property type="entry name" value="WDSAM1 PROTEIN"/>
    <property type="match status" value="1"/>
</dbReference>
<accession>A0A835PW98</accession>
<comment type="function">
    <text evidence="5">Functions as an E3 ubiquitin ligase.</text>
</comment>
<dbReference type="OrthoDB" id="10064100at2759"/>
<dbReference type="SUPFAM" id="SSF48371">
    <property type="entry name" value="ARM repeat"/>
    <property type="match status" value="1"/>
</dbReference>
<feature type="domain" description="U-box" evidence="6">
    <location>
        <begin position="1"/>
        <end position="62"/>
    </location>
</feature>
<dbReference type="InterPro" id="IPR013083">
    <property type="entry name" value="Znf_RING/FYVE/PHD"/>
</dbReference>
<gene>
    <name evidence="8" type="ORF">HPP92_021815</name>
    <name evidence="7" type="ORF">HPP92_022136</name>
</gene>
<evidence type="ECO:0000313" key="10">
    <source>
        <dbReference type="Proteomes" id="UP000639772"/>
    </source>
</evidence>
<evidence type="ECO:0000259" key="6">
    <source>
        <dbReference type="PROSITE" id="PS51698"/>
    </source>
</evidence>
<proteinExistence type="predicted"/>
<protein>
    <recommendedName>
        <fullName evidence="5 6">U-box domain-containing protein</fullName>
        <ecNumber evidence="5">2.3.2.27</ecNumber>
    </recommendedName>
    <alternativeName>
        <fullName evidence="5">RING-type E3 ubiquitin transferase PUB</fullName>
    </alternativeName>
</protein>
<reference evidence="9 10" key="1">
    <citation type="journal article" date="2020" name="Nat. Food">
        <title>A phased Vanilla planifolia genome enables genetic improvement of flavour and production.</title>
        <authorList>
            <person name="Hasing T."/>
            <person name="Tang H."/>
            <person name="Brym M."/>
            <person name="Khazi F."/>
            <person name="Huang T."/>
            <person name="Chambers A.H."/>
        </authorList>
    </citation>
    <scope>NUCLEOTIDE SEQUENCE [LARGE SCALE GENOMIC DNA]</scope>
    <source>
        <tissue evidence="8">Leaf</tissue>
    </source>
</reference>
<evidence type="ECO:0000256" key="4">
    <source>
        <dbReference type="ARBA" id="ARBA00022786"/>
    </source>
</evidence>
<sequence>MENPVTIATGVTYERRSIEKWLFTYKKSTCPATMQPLPTFDLIPNHTLKRLIYSWRVQNFHCVPSPPSSSSQHHDLLTSLLSSMDSSPFKVSSLKKLRSFTTTNPSLFVSSGGVNALRHIILQSATDPLDHAAFLAGEEALGVLHTLPFDGDEDILGLLSKPDSIKTMLLMLQRGGAEARFHAMAILQRVSKARPTIAEQLNLDIDVFKSLLDLLSDDMSTLLSHSSLHFLLEAVAGSQVNRVKAVEAGALRVLIELLPDAGRQRSEKTLLMLKRLCECAEGRSAFADHALGVVAVANKIGRECDVATKLGVKVLWLICGIAPTKRVLEDMVACGAVRKLLSLINVDGTSSTKEKALRMLKMHGHSWKQSPCFPYELREVQY</sequence>
<keyword evidence="3 5" id="KW-0808">Transferase</keyword>
<dbReference type="SMART" id="SM00504">
    <property type="entry name" value="Ubox"/>
    <property type="match status" value="1"/>
</dbReference>
<dbReference type="Gene3D" id="1.25.10.10">
    <property type="entry name" value="Leucine-rich Repeat Variant"/>
    <property type="match status" value="1"/>
</dbReference>
<comment type="caution">
    <text evidence="8">The sequence shown here is derived from an EMBL/GenBank/DDBJ whole genome shotgun (WGS) entry which is preliminary data.</text>
</comment>
<evidence type="ECO:0000313" key="9">
    <source>
        <dbReference type="Proteomes" id="UP000636800"/>
    </source>
</evidence>
<dbReference type="Gene3D" id="3.30.40.10">
    <property type="entry name" value="Zinc/RING finger domain, C3HC4 (zinc finger)"/>
    <property type="match status" value="1"/>
</dbReference>
<dbReference type="InterPro" id="IPR045210">
    <property type="entry name" value="RING-Ubox_PUB"/>
</dbReference>